<organism evidence="2 3">
    <name type="scientific">Aspergillus tanneri</name>
    <dbReference type="NCBI Taxonomy" id="1220188"/>
    <lineage>
        <taxon>Eukaryota</taxon>
        <taxon>Fungi</taxon>
        <taxon>Dikarya</taxon>
        <taxon>Ascomycota</taxon>
        <taxon>Pezizomycotina</taxon>
        <taxon>Eurotiomycetes</taxon>
        <taxon>Eurotiomycetidae</taxon>
        <taxon>Eurotiales</taxon>
        <taxon>Aspergillaceae</taxon>
        <taxon>Aspergillus</taxon>
        <taxon>Aspergillus subgen. Circumdati</taxon>
    </lineage>
</organism>
<feature type="compositionally biased region" description="Basic and acidic residues" evidence="1">
    <location>
        <begin position="334"/>
        <end position="359"/>
    </location>
</feature>
<feature type="region of interest" description="Disordered" evidence="1">
    <location>
        <begin position="580"/>
        <end position="629"/>
    </location>
</feature>
<dbReference type="STRING" id="1220188.A0A4S3JPL2"/>
<proteinExistence type="predicted"/>
<accession>A0A4S3JPL2</accession>
<feature type="region of interest" description="Disordered" evidence="1">
    <location>
        <begin position="271"/>
        <end position="548"/>
    </location>
</feature>
<feature type="region of interest" description="Disordered" evidence="1">
    <location>
        <begin position="34"/>
        <end position="144"/>
    </location>
</feature>
<feature type="compositionally biased region" description="Basic and acidic residues" evidence="1">
    <location>
        <begin position="291"/>
        <end position="308"/>
    </location>
</feature>
<feature type="compositionally biased region" description="Polar residues" evidence="1">
    <location>
        <begin position="54"/>
        <end position="75"/>
    </location>
</feature>
<dbReference type="AlphaFoldDB" id="A0A4S3JPL2"/>
<evidence type="ECO:0000313" key="3">
    <source>
        <dbReference type="Proteomes" id="UP000308092"/>
    </source>
</evidence>
<evidence type="ECO:0000313" key="2">
    <source>
        <dbReference type="EMBL" id="THC95391.1"/>
    </source>
</evidence>
<feature type="compositionally biased region" description="Low complexity" evidence="1">
    <location>
        <begin position="510"/>
        <end position="523"/>
    </location>
</feature>
<reference evidence="2 3" key="1">
    <citation type="submission" date="2019-03" db="EMBL/GenBank/DDBJ databases">
        <title>The genome sequence of a newly discovered highly antifungal drug resistant Aspergillus species, Aspergillus tanneri NIH 1004.</title>
        <authorList>
            <person name="Mounaud S."/>
            <person name="Singh I."/>
            <person name="Joardar V."/>
            <person name="Pakala S."/>
            <person name="Pakala S."/>
            <person name="Venepally P."/>
            <person name="Hoover J."/>
            <person name="Nierman W."/>
            <person name="Chung J."/>
            <person name="Losada L."/>
        </authorList>
    </citation>
    <scope>NUCLEOTIDE SEQUENCE [LARGE SCALE GENOMIC DNA]</scope>
    <source>
        <strain evidence="2 3">NIH1004</strain>
    </source>
</reference>
<name>A0A4S3JPL2_9EURO</name>
<comment type="caution">
    <text evidence="2">The sequence shown here is derived from an EMBL/GenBank/DDBJ whole genome shotgun (WGS) entry which is preliminary data.</text>
</comment>
<dbReference type="EMBL" id="SOSA01000159">
    <property type="protein sequence ID" value="THC95391.1"/>
    <property type="molecule type" value="Genomic_DNA"/>
</dbReference>
<protein>
    <submittedName>
        <fullName evidence="2">Uncharacterized protein</fullName>
    </submittedName>
</protein>
<keyword evidence="3" id="KW-1185">Reference proteome</keyword>
<feature type="compositionally biased region" description="Pro residues" evidence="1">
    <location>
        <begin position="189"/>
        <end position="200"/>
    </location>
</feature>
<feature type="compositionally biased region" description="Basic and acidic residues" evidence="1">
    <location>
        <begin position="393"/>
        <end position="436"/>
    </location>
</feature>
<feature type="compositionally biased region" description="Basic and acidic residues" evidence="1">
    <location>
        <begin position="84"/>
        <end position="94"/>
    </location>
</feature>
<sequence>MSGKVPHAAFCEEYDEDAHVILPETRRVANVAAKRSKTDLISSAEPLVDVASDSGYSSRTAATVNSTQSGPSGQKSPIPLKLDTAPKRVDLDRVRSHRKERTKERTARPARDDKMQVGTYPSASHHQHPSMQRSPSRSRRRESAHLRHYPGTCWECDQGLYHATNPVEVRQMEYPYYMSQPSTPSVHDFPPPSPQAPRYPPSISQDVHVASHSSRPHGRSNRSDTYHATNRPMSFHGMVPNMGGMMYNAGPMTRFDHGPPLSSSAFANTPSYAPSHYPQQHSFYPVSDYAPPEHHRERSVSRTRESGRGRRMSTYAPPVVDYDHASQYDEDEQLERVPTRESRHIPPSHSSHDRDEDYYRMPPPPLKHKATPHIIQKHPDPPRKSATTTALSSERRSSRSMDLSEMRDALPEYGYRRSSRETVVPERSRSIRDSRRSISYHESSRPARVAIANSRRHRPTVYYDEGGDDMEDKQREAEEYQATRSGKSAPMPLTADLLKAKASSQRAESDSGSQKSRSNSSRGSDARTQNGSGVGSKPEEDNIVMTMNGVTMSFTQESVGGKRISVRTGNTGAVELNIEGKRPQRYLTGGSDYTGSMARRELDDPRRARKDRQSDRASRRSSRSTYSGR</sequence>
<feature type="region of interest" description="Disordered" evidence="1">
    <location>
        <begin position="182"/>
        <end position="234"/>
    </location>
</feature>
<gene>
    <name evidence="2" type="ORF">EYZ11_005115</name>
</gene>
<dbReference type="VEuPathDB" id="FungiDB:EYZ11_005115"/>
<feature type="compositionally biased region" description="Polar residues" evidence="1">
    <location>
        <begin position="271"/>
        <end position="282"/>
    </location>
</feature>
<feature type="compositionally biased region" description="Basic and acidic residues" evidence="1">
    <location>
        <begin position="598"/>
        <end position="618"/>
    </location>
</feature>
<dbReference type="Proteomes" id="UP000308092">
    <property type="component" value="Unassembled WGS sequence"/>
</dbReference>
<feature type="compositionally biased region" description="Basic and acidic residues" evidence="1">
    <location>
        <begin position="101"/>
        <end position="115"/>
    </location>
</feature>
<evidence type="ECO:0000256" key="1">
    <source>
        <dbReference type="SAM" id="MobiDB-lite"/>
    </source>
</evidence>